<keyword evidence="2" id="KW-1185">Reference proteome</keyword>
<dbReference type="AlphaFoldDB" id="A0A0D2M025"/>
<dbReference type="EMBL" id="KN817619">
    <property type="protein sequence ID" value="KJA16553.1"/>
    <property type="molecule type" value="Genomic_DNA"/>
</dbReference>
<sequence>MCMCVGRPPDFIIPWAAAVTPPPGAADPARYRCLAGGDACDGAWTCSISMWVRVRLGEGGDINPIVDAGRTKIRGAHVVARHRTMRAYITYGDAYVALVLGPAPGRRRAVEHVRRSLSYRAPHIFKRSRRDLHT</sequence>
<proteinExistence type="predicted"/>
<name>A0A0D2M025_HYPSF</name>
<protein>
    <submittedName>
        <fullName evidence="1">Uncharacterized protein</fullName>
    </submittedName>
</protein>
<evidence type="ECO:0000313" key="1">
    <source>
        <dbReference type="EMBL" id="KJA16553.1"/>
    </source>
</evidence>
<dbReference type="Proteomes" id="UP000054270">
    <property type="component" value="Unassembled WGS sequence"/>
</dbReference>
<organism evidence="1 2">
    <name type="scientific">Hypholoma sublateritium (strain FD-334 SS-4)</name>
    <dbReference type="NCBI Taxonomy" id="945553"/>
    <lineage>
        <taxon>Eukaryota</taxon>
        <taxon>Fungi</taxon>
        <taxon>Dikarya</taxon>
        <taxon>Basidiomycota</taxon>
        <taxon>Agaricomycotina</taxon>
        <taxon>Agaricomycetes</taxon>
        <taxon>Agaricomycetidae</taxon>
        <taxon>Agaricales</taxon>
        <taxon>Agaricineae</taxon>
        <taxon>Strophariaceae</taxon>
        <taxon>Hypholoma</taxon>
    </lineage>
</organism>
<accession>A0A0D2M025</accession>
<gene>
    <name evidence="1" type="ORF">HYPSUDRAFT_289165</name>
</gene>
<evidence type="ECO:0000313" key="2">
    <source>
        <dbReference type="Proteomes" id="UP000054270"/>
    </source>
</evidence>
<reference evidence="2" key="1">
    <citation type="submission" date="2014-04" db="EMBL/GenBank/DDBJ databases">
        <title>Evolutionary Origins and Diversification of the Mycorrhizal Mutualists.</title>
        <authorList>
            <consortium name="DOE Joint Genome Institute"/>
            <consortium name="Mycorrhizal Genomics Consortium"/>
            <person name="Kohler A."/>
            <person name="Kuo A."/>
            <person name="Nagy L.G."/>
            <person name="Floudas D."/>
            <person name="Copeland A."/>
            <person name="Barry K.W."/>
            <person name="Cichocki N."/>
            <person name="Veneault-Fourrey C."/>
            <person name="LaButti K."/>
            <person name="Lindquist E.A."/>
            <person name="Lipzen A."/>
            <person name="Lundell T."/>
            <person name="Morin E."/>
            <person name="Murat C."/>
            <person name="Riley R."/>
            <person name="Ohm R."/>
            <person name="Sun H."/>
            <person name="Tunlid A."/>
            <person name="Henrissat B."/>
            <person name="Grigoriev I.V."/>
            <person name="Hibbett D.S."/>
            <person name="Martin F."/>
        </authorList>
    </citation>
    <scope>NUCLEOTIDE SEQUENCE [LARGE SCALE GENOMIC DNA]</scope>
    <source>
        <strain evidence="2">FD-334 SS-4</strain>
    </source>
</reference>